<reference evidence="4 5" key="1">
    <citation type="submission" date="2018-06" db="EMBL/GenBank/DDBJ databases">
        <title>Thermoflavimicrobium daqus sp. nov., a thermophilic microbe isolated from Moutai-flavour Daqu.</title>
        <authorList>
            <person name="Wang X."/>
            <person name="Zhou H."/>
        </authorList>
    </citation>
    <scope>NUCLEOTIDE SEQUENCE [LARGE SCALE GENOMIC DNA]</scope>
    <source>
        <strain evidence="4 5">FBKL4.011</strain>
    </source>
</reference>
<proteinExistence type="predicted"/>
<keyword evidence="1" id="KW-0175">Coiled coil</keyword>
<protein>
    <submittedName>
        <fullName evidence="4">Uncharacterized protein</fullName>
    </submittedName>
</protein>
<name>A0A364K5P7_9BACL</name>
<accession>A0A364K5P7</accession>
<organism evidence="4 5">
    <name type="scientific">Thermoflavimicrobium daqui</name>
    <dbReference type="NCBI Taxonomy" id="2137476"/>
    <lineage>
        <taxon>Bacteria</taxon>
        <taxon>Bacillati</taxon>
        <taxon>Bacillota</taxon>
        <taxon>Bacilli</taxon>
        <taxon>Bacillales</taxon>
        <taxon>Thermoactinomycetaceae</taxon>
        <taxon>Thermoflavimicrobium</taxon>
    </lineage>
</organism>
<feature type="domain" description="HTH myb-type" evidence="3">
    <location>
        <begin position="1"/>
        <end position="59"/>
    </location>
</feature>
<dbReference type="EMBL" id="QJKK01000003">
    <property type="protein sequence ID" value="RAL25631.1"/>
    <property type="molecule type" value="Genomic_DNA"/>
</dbReference>
<evidence type="ECO:0000259" key="2">
    <source>
        <dbReference type="PROSITE" id="PS50090"/>
    </source>
</evidence>
<feature type="coiled-coil region" evidence="1">
    <location>
        <begin position="107"/>
        <end position="134"/>
    </location>
</feature>
<comment type="caution">
    <text evidence="4">The sequence shown here is derived from an EMBL/GenBank/DDBJ whole genome shotgun (WGS) entry which is preliminary data.</text>
</comment>
<gene>
    <name evidence="4" type="ORF">DL897_06010</name>
</gene>
<dbReference type="PANTHER" id="PTHR41302:SF2">
    <property type="entry name" value="PRESPORE SPECIFIC TRANSCRIPTIONAL ACTIVATOR RSFA"/>
    <property type="match status" value="1"/>
</dbReference>
<dbReference type="SMART" id="SM00717">
    <property type="entry name" value="SANT"/>
    <property type="match status" value="1"/>
</dbReference>
<reference evidence="4 5" key="2">
    <citation type="submission" date="2018-06" db="EMBL/GenBank/DDBJ databases">
        <authorList>
            <person name="Zhirakovskaya E."/>
        </authorList>
    </citation>
    <scope>NUCLEOTIDE SEQUENCE [LARGE SCALE GENOMIC DNA]</scope>
    <source>
        <strain evidence="4 5">FBKL4.011</strain>
    </source>
</reference>
<feature type="domain" description="Myb-like" evidence="2">
    <location>
        <begin position="1"/>
        <end position="55"/>
    </location>
</feature>
<dbReference type="InterPro" id="IPR001005">
    <property type="entry name" value="SANT/Myb"/>
</dbReference>
<dbReference type="PROSITE" id="PS50090">
    <property type="entry name" value="MYB_LIKE"/>
    <property type="match status" value="1"/>
</dbReference>
<evidence type="ECO:0000259" key="3">
    <source>
        <dbReference type="PROSITE" id="PS51294"/>
    </source>
</evidence>
<evidence type="ECO:0000313" key="5">
    <source>
        <dbReference type="Proteomes" id="UP000251213"/>
    </source>
</evidence>
<sequence length="188" mass="22151">MMKGRRWTDQEDQLLKEVVLHSISSGGTQLEAFAKIGKKIGRTPGACGFRWNAVLRQKNLKSYAEAKKLRVLSQLEKKRRPELDSFANILRILKHLEKDWCSLQENVEHLTLQLQQKKDRIQQLLDENKRLKEEQNSYLYYEKEVKEQYQHLVSMIKQLGREAHFLNKTPEIKERPMINDDTSTKSST</sequence>
<dbReference type="PROSITE" id="PS51294">
    <property type="entry name" value="HTH_MYB"/>
    <property type="match status" value="1"/>
</dbReference>
<dbReference type="SUPFAM" id="SSF46689">
    <property type="entry name" value="Homeodomain-like"/>
    <property type="match status" value="1"/>
</dbReference>
<dbReference type="Gene3D" id="1.10.10.60">
    <property type="entry name" value="Homeodomain-like"/>
    <property type="match status" value="1"/>
</dbReference>
<dbReference type="PANTHER" id="PTHR41302">
    <property type="entry name" value="PRESPORE-SPECIFIC TRANSCRIPTIONAL REGULATOR RSFA-RELATED"/>
    <property type="match status" value="1"/>
</dbReference>
<dbReference type="InterPro" id="IPR017930">
    <property type="entry name" value="Myb_dom"/>
</dbReference>
<dbReference type="OrthoDB" id="2845592at2"/>
<keyword evidence="5" id="KW-1185">Reference proteome</keyword>
<evidence type="ECO:0000313" key="4">
    <source>
        <dbReference type="EMBL" id="RAL25631.1"/>
    </source>
</evidence>
<evidence type="ECO:0000256" key="1">
    <source>
        <dbReference type="SAM" id="Coils"/>
    </source>
</evidence>
<dbReference type="InterPro" id="IPR014243">
    <property type="entry name" value="RsfA-like"/>
</dbReference>
<dbReference type="Pfam" id="PF13921">
    <property type="entry name" value="Myb_DNA-bind_6"/>
    <property type="match status" value="1"/>
</dbReference>
<dbReference type="Proteomes" id="UP000251213">
    <property type="component" value="Unassembled WGS sequence"/>
</dbReference>
<dbReference type="AlphaFoldDB" id="A0A364K5P7"/>
<dbReference type="InterPro" id="IPR009057">
    <property type="entry name" value="Homeodomain-like_sf"/>
</dbReference>